<evidence type="ECO:0000256" key="4">
    <source>
        <dbReference type="RuleBase" id="RU367022"/>
    </source>
</evidence>
<feature type="transmembrane region" description="Helical" evidence="4">
    <location>
        <begin position="151"/>
        <end position="171"/>
    </location>
</feature>
<dbReference type="Pfam" id="PF04145">
    <property type="entry name" value="Ctr"/>
    <property type="match status" value="1"/>
</dbReference>
<gene>
    <name evidence="5" type="ORF">PRZ48_012225</name>
</gene>
<comment type="caution">
    <text evidence="5">The sequence shown here is derived from an EMBL/GenBank/DDBJ whole genome shotgun (WGS) entry which is preliminary data.</text>
</comment>
<comment type="subcellular location">
    <subcellularLocation>
        <location evidence="4">Membrane</location>
        <topology evidence="4">Multi-pass membrane protein</topology>
    </subcellularLocation>
</comment>
<keyword evidence="4" id="KW-0813">Transport</keyword>
<evidence type="ECO:0000256" key="1">
    <source>
        <dbReference type="ARBA" id="ARBA00022692"/>
    </source>
</evidence>
<accession>A0ABR0E4E3</accession>
<keyword evidence="2 4" id="KW-1133">Transmembrane helix</keyword>
<dbReference type="PANTHER" id="PTHR12483:SF120">
    <property type="entry name" value="HIGH-AFFINITY COPPER TRANSPORTER CTRA2"/>
    <property type="match status" value="1"/>
</dbReference>
<keyword evidence="6" id="KW-1185">Reference proteome</keyword>
<comment type="similarity">
    <text evidence="4">Belongs to the copper transporter (Ctr) (TC 1.A.56) family. SLC31A subfamily.</text>
</comment>
<dbReference type="Proteomes" id="UP001305779">
    <property type="component" value="Unassembled WGS sequence"/>
</dbReference>
<evidence type="ECO:0000256" key="2">
    <source>
        <dbReference type="ARBA" id="ARBA00022989"/>
    </source>
</evidence>
<evidence type="ECO:0000313" key="6">
    <source>
        <dbReference type="Proteomes" id="UP001305779"/>
    </source>
</evidence>
<keyword evidence="1 4" id="KW-0812">Transmembrane</keyword>
<evidence type="ECO:0000256" key="3">
    <source>
        <dbReference type="ARBA" id="ARBA00023136"/>
    </source>
</evidence>
<keyword evidence="4" id="KW-0186">Copper</keyword>
<protein>
    <recommendedName>
        <fullName evidence="4">Copper transport protein</fullName>
    </recommendedName>
</protein>
<sequence>MDMSSMSGMSMPTSTAMSGMSDMSGMSMTMTSGSMMPSSTGESSMSGMDMNSMGMMSMGDMMMVFFSSIKTPLYSEAWMPGTTGQYAGTCIFLIVLAAIFRGIIAIRANFPALAVWWAHRRDTSILRRDMQEEMKWNLLPGAKRPWNINEALVRAVLDTILAGVSYLLMLAVMTMNVGYFLSILGGTFLGSFVIGDWSPTSAMHCDAH</sequence>
<dbReference type="EMBL" id="JAXOVC010000010">
    <property type="protein sequence ID" value="KAK4496245.1"/>
    <property type="molecule type" value="Genomic_DNA"/>
</dbReference>
<organism evidence="5 6">
    <name type="scientific">Zasmidium cellare</name>
    <name type="common">Wine cellar mold</name>
    <name type="synonym">Racodium cellare</name>
    <dbReference type="NCBI Taxonomy" id="395010"/>
    <lineage>
        <taxon>Eukaryota</taxon>
        <taxon>Fungi</taxon>
        <taxon>Dikarya</taxon>
        <taxon>Ascomycota</taxon>
        <taxon>Pezizomycotina</taxon>
        <taxon>Dothideomycetes</taxon>
        <taxon>Dothideomycetidae</taxon>
        <taxon>Mycosphaerellales</taxon>
        <taxon>Mycosphaerellaceae</taxon>
        <taxon>Zasmidium</taxon>
    </lineage>
</organism>
<reference evidence="5 6" key="1">
    <citation type="journal article" date="2023" name="G3 (Bethesda)">
        <title>A chromosome-level genome assembly of Zasmidium syzygii isolated from banana leaves.</title>
        <authorList>
            <person name="van Westerhoven A.C."/>
            <person name="Mehrabi R."/>
            <person name="Talebi R."/>
            <person name="Steentjes M.B.F."/>
            <person name="Corcolon B."/>
            <person name="Chong P.A."/>
            <person name="Kema G.H.J."/>
            <person name="Seidl M.F."/>
        </authorList>
    </citation>
    <scope>NUCLEOTIDE SEQUENCE [LARGE SCALE GENOMIC DNA]</scope>
    <source>
        <strain evidence="5 6">P124</strain>
    </source>
</reference>
<evidence type="ECO:0000313" key="5">
    <source>
        <dbReference type="EMBL" id="KAK4496245.1"/>
    </source>
</evidence>
<proteinExistence type="inferred from homology"/>
<feature type="transmembrane region" description="Helical" evidence="4">
    <location>
        <begin position="177"/>
        <end position="194"/>
    </location>
</feature>
<keyword evidence="4" id="KW-0406">Ion transport</keyword>
<dbReference type="InterPro" id="IPR007274">
    <property type="entry name" value="Cop_transporter"/>
</dbReference>
<feature type="transmembrane region" description="Helical" evidence="4">
    <location>
        <begin position="91"/>
        <end position="118"/>
    </location>
</feature>
<name>A0ABR0E4E3_ZASCE</name>
<keyword evidence="3 4" id="KW-0472">Membrane</keyword>
<keyword evidence="4" id="KW-0187">Copper transport</keyword>
<dbReference type="PANTHER" id="PTHR12483">
    <property type="entry name" value="SOLUTE CARRIER FAMILY 31 COPPER TRANSPORTERS"/>
    <property type="match status" value="1"/>
</dbReference>